<organism evidence="1 2">
    <name type="scientific">Aromia moschata</name>
    <dbReference type="NCBI Taxonomy" id="1265417"/>
    <lineage>
        <taxon>Eukaryota</taxon>
        <taxon>Metazoa</taxon>
        <taxon>Ecdysozoa</taxon>
        <taxon>Arthropoda</taxon>
        <taxon>Hexapoda</taxon>
        <taxon>Insecta</taxon>
        <taxon>Pterygota</taxon>
        <taxon>Neoptera</taxon>
        <taxon>Endopterygota</taxon>
        <taxon>Coleoptera</taxon>
        <taxon>Polyphaga</taxon>
        <taxon>Cucujiformia</taxon>
        <taxon>Chrysomeloidea</taxon>
        <taxon>Cerambycidae</taxon>
        <taxon>Cerambycinae</taxon>
        <taxon>Callichromatini</taxon>
        <taxon>Aromia</taxon>
    </lineage>
</organism>
<gene>
    <name evidence="1" type="ORF">NQ318_005523</name>
</gene>
<reference evidence="1" key="1">
    <citation type="journal article" date="2023" name="Insect Mol. Biol.">
        <title>Genome sequencing provides insights into the evolution of gene families encoding plant cell wall-degrading enzymes in longhorned beetles.</title>
        <authorList>
            <person name="Shin N.R."/>
            <person name="Okamura Y."/>
            <person name="Kirsch R."/>
            <person name="Pauchet Y."/>
        </authorList>
    </citation>
    <scope>NUCLEOTIDE SEQUENCE</scope>
    <source>
        <strain evidence="1">AMC_N1</strain>
    </source>
</reference>
<comment type="caution">
    <text evidence="1">The sequence shown here is derived from an EMBL/GenBank/DDBJ whole genome shotgun (WGS) entry which is preliminary data.</text>
</comment>
<proteinExistence type="predicted"/>
<feature type="non-terminal residue" evidence="1">
    <location>
        <position position="1"/>
    </location>
</feature>
<dbReference type="Proteomes" id="UP001162162">
    <property type="component" value="Unassembled WGS sequence"/>
</dbReference>
<dbReference type="PANTHER" id="PTHR21301:SF10">
    <property type="entry name" value="REVERSE TRANSCRIPTASE DOMAIN-CONTAINING PROTEIN"/>
    <property type="match status" value="1"/>
</dbReference>
<dbReference type="EMBL" id="JAPWTK010000199">
    <property type="protein sequence ID" value="KAJ8946045.1"/>
    <property type="molecule type" value="Genomic_DNA"/>
</dbReference>
<accession>A0AAV8Y5V3</accession>
<dbReference type="PANTHER" id="PTHR21301">
    <property type="entry name" value="REVERSE TRANSCRIPTASE"/>
    <property type="match status" value="1"/>
</dbReference>
<evidence type="ECO:0000313" key="2">
    <source>
        <dbReference type="Proteomes" id="UP001162162"/>
    </source>
</evidence>
<sequence>YNGEYFQQHEGTTIDDSLSPFIANIFMSKFETEAKDKFEYFPRLWFSLVCNSKNKLQTLLGNPKDKIDNNEKSGLYEISCKNCDQIVNKDNGTIPTSPLFALINKDRCYGSVNRGDKLNINSASVKNVSTLRKHCTKSIIIMGLYNGLAAIDYLQCTENELQKWTRTVPLVVEKLS</sequence>
<protein>
    <submittedName>
        <fullName evidence="1">Uncharacterized protein</fullName>
    </submittedName>
</protein>
<name>A0AAV8Y5V3_9CUCU</name>
<dbReference type="AlphaFoldDB" id="A0AAV8Y5V3"/>
<keyword evidence="2" id="KW-1185">Reference proteome</keyword>
<feature type="non-terminal residue" evidence="1">
    <location>
        <position position="176"/>
    </location>
</feature>
<evidence type="ECO:0000313" key="1">
    <source>
        <dbReference type="EMBL" id="KAJ8946045.1"/>
    </source>
</evidence>